<dbReference type="EMBL" id="CP048914">
    <property type="protein sequence ID" value="QMS85157.1"/>
    <property type="molecule type" value="Genomic_DNA"/>
</dbReference>
<dbReference type="RefSeq" id="WP_258876933.1">
    <property type="nucleotide sequence ID" value="NZ_CP048914.1"/>
</dbReference>
<feature type="signal peptide" evidence="2">
    <location>
        <begin position="1"/>
        <end position="18"/>
    </location>
</feature>
<dbReference type="InterPro" id="IPR042229">
    <property type="entry name" value="Listeria/Bacterioides_rpt_sf"/>
</dbReference>
<dbReference type="Pfam" id="PF09479">
    <property type="entry name" value="Flg_new"/>
    <property type="match status" value="3"/>
</dbReference>
<evidence type="ECO:0000313" key="3">
    <source>
        <dbReference type="EMBL" id="QMS85157.1"/>
    </source>
</evidence>
<dbReference type="SUPFAM" id="SSF53850">
    <property type="entry name" value="Periplasmic binding protein-like II"/>
    <property type="match status" value="1"/>
</dbReference>
<dbReference type="PROSITE" id="PS51257">
    <property type="entry name" value="PROKAR_LIPOPROTEIN"/>
    <property type="match status" value="1"/>
</dbReference>
<keyword evidence="4" id="KW-1185">Reference proteome</keyword>
<dbReference type="Pfam" id="PF12974">
    <property type="entry name" value="Phosphonate-bd"/>
    <property type="match status" value="1"/>
</dbReference>
<protein>
    <submittedName>
        <fullName evidence="3">PhnD/SsuA/transferrin family substrate-binding protein</fullName>
    </submittedName>
</protein>
<dbReference type="GO" id="GO:0030313">
    <property type="term" value="C:cell envelope"/>
    <property type="evidence" value="ECO:0007669"/>
    <property type="project" value="UniProtKB-SubCell"/>
</dbReference>
<dbReference type="PANTHER" id="PTHR35841">
    <property type="entry name" value="PHOSPHONATES-BINDING PERIPLASMIC PROTEIN"/>
    <property type="match status" value="1"/>
</dbReference>
<proteinExistence type="predicted"/>
<evidence type="ECO:0000256" key="1">
    <source>
        <dbReference type="ARBA" id="ARBA00004196"/>
    </source>
</evidence>
<dbReference type="Proteomes" id="UP000514720">
    <property type="component" value="Chromosome"/>
</dbReference>
<dbReference type="Gene3D" id="2.60.40.4270">
    <property type="entry name" value="Listeria-Bacteroides repeat domain"/>
    <property type="match status" value="3"/>
</dbReference>
<evidence type="ECO:0000256" key="2">
    <source>
        <dbReference type="SAM" id="SignalP"/>
    </source>
</evidence>
<dbReference type="InterPro" id="IPR013378">
    <property type="entry name" value="InlB-like_B-rpt"/>
</dbReference>
<dbReference type="Gene3D" id="3.40.190.10">
    <property type="entry name" value="Periplasmic binding protein-like II"/>
    <property type="match status" value="2"/>
</dbReference>
<keyword evidence="2" id="KW-0732">Signal</keyword>
<name>A0A7L7KR45_9MOLU</name>
<sequence>MKRIMLVIVFGVLTLLVACETITPSVTETVTITYETNGGTLGSDATLEVDKGTAISEPTVTKEGHTLLGWYSDSTFNVAYDFAQGVQGNITIYAKWQPLELVVTYYTDAEYDTIITSYGESFPTTDDPVVEGYHFDGWYSDQELTTPFEFTSAVVTDNTTLYGKFTIEEYTLTIINMGNIVSETTYTYGELVDIPTDFTMEGYIFNGVYEEEQFINQVISNFAMPADNVTLYIEMEEFSQVLTIYLVPFRPGEELLDISEDLKTLMLAALEDAGSSYTDIEFYVGSTYETVGEALLVGIADVAYLPATTYVMYHDVESSPIEPLVALTRIGLNKDYDDANLWNDGMPTTSDSQVQVPYYRSLIIAGPSAAGQAVAAKVNSGAPLVWDDVKDLNWCVRSVTSSSGYVYPNMWLNTKFGKTYDDITGYVTTTAGYGNSMSSLAAEICDVATFYADARRDYADEWETDYGKTDIWTETNVIGVSAPIMNDVIAYNADNLDTTIIEILEEFFVTLGDDPMYWQLSGLFYNDGFILIDDTDYDPVREALEFYGY</sequence>
<feature type="chain" id="PRO_5036473928" evidence="2">
    <location>
        <begin position="19"/>
        <end position="549"/>
    </location>
</feature>
<dbReference type="NCBIfam" id="TIGR02543">
    <property type="entry name" value="List_Bact_rpt"/>
    <property type="match status" value="1"/>
</dbReference>
<accession>A0A7L7KR45</accession>
<evidence type="ECO:0000313" key="4">
    <source>
        <dbReference type="Proteomes" id="UP000514720"/>
    </source>
</evidence>
<dbReference type="PANTHER" id="PTHR35841:SF1">
    <property type="entry name" value="PHOSPHONATES-BINDING PERIPLASMIC PROTEIN"/>
    <property type="match status" value="1"/>
</dbReference>
<dbReference type="AlphaFoldDB" id="A0A7L7KR45"/>
<comment type="subcellular location">
    <subcellularLocation>
        <location evidence="1">Cell envelope</location>
    </subcellularLocation>
</comment>
<organism evidence="3 4">
    <name type="scientific">Candidatus Xianfuyuplasma coldseepsis</name>
    <dbReference type="NCBI Taxonomy" id="2782163"/>
    <lineage>
        <taxon>Bacteria</taxon>
        <taxon>Bacillati</taxon>
        <taxon>Mycoplasmatota</taxon>
        <taxon>Mollicutes</taxon>
        <taxon>Candidatus Izemoplasmatales</taxon>
        <taxon>Candidatus Izemoplasmataceae</taxon>
        <taxon>Candidatus Xianfuyuplasma</taxon>
    </lineage>
</organism>
<dbReference type="KEGG" id="xcl:G4Z02_05155"/>
<reference evidence="3 4" key="1">
    <citation type="submission" date="2020-02" db="EMBL/GenBank/DDBJ databases">
        <authorList>
            <person name="Zheng R.K."/>
            <person name="Sun C.M."/>
        </authorList>
    </citation>
    <scope>NUCLEOTIDE SEQUENCE [LARGE SCALE GENOMIC DNA]</scope>
    <source>
        <strain evidence="4">zrk13</strain>
    </source>
</reference>
<gene>
    <name evidence="3" type="ORF">G4Z02_05155</name>
</gene>